<dbReference type="PANTHER" id="PTHR45947:SF3">
    <property type="entry name" value="SULFOQUINOVOSYL TRANSFERASE SQD2"/>
    <property type="match status" value="1"/>
</dbReference>
<feature type="domain" description="Glycosyltransferase subfamily 4-like N-terminal" evidence="2">
    <location>
        <begin position="13"/>
        <end position="178"/>
    </location>
</feature>
<accession>B2A0R8</accession>
<sequence>MKVIHLISGSEGGGSRFQVLSLLEELVQNTDDDHDIELVSLMEGPLTQDARERGLPIKVIPMKGMLDFRVISPLIRYLAERKPDILHTHGVRANFIGRLTYKFMLSDLKPVMFTTVHSSIYHDYTNSWKRFIYPFMEKSLRAVVHRFIAVSDGLYQELLQDGIEEDRLALVPNGIYTEKFSPDTNSDSDPTTLKEELGIPEEATVILTVGRLVPVKGQDYLLEAFKDLLEDLTEEEDIGTYSQEKLPYLVIVGDGPLGDSLSSKAKSLGIEEKVIFTGFRRDIPAFFQMADIFTLPSLMEGMPIILLEAMAARLPLVASRVGGVSEVVNEGETGLMVPSKDPKTLAEALKRLWQSPDLCRKLGGQAGERVERDHHFSRVVTETLKLYQKTVNSKREPG</sequence>
<evidence type="ECO:0000259" key="2">
    <source>
        <dbReference type="Pfam" id="PF13439"/>
    </source>
</evidence>
<dbReference type="STRING" id="457570.Nther_2383"/>
<dbReference type="GO" id="GO:0016757">
    <property type="term" value="F:glycosyltransferase activity"/>
    <property type="evidence" value="ECO:0007669"/>
    <property type="project" value="InterPro"/>
</dbReference>
<evidence type="ECO:0000313" key="3">
    <source>
        <dbReference type="EMBL" id="ACB85948.1"/>
    </source>
</evidence>
<dbReference type="SUPFAM" id="SSF53756">
    <property type="entry name" value="UDP-Glycosyltransferase/glycogen phosphorylase"/>
    <property type="match status" value="1"/>
</dbReference>
<evidence type="ECO:0000259" key="1">
    <source>
        <dbReference type="Pfam" id="PF00534"/>
    </source>
</evidence>
<feature type="domain" description="Glycosyl transferase family 1" evidence="1">
    <location>
        <begin position="192"/>
        <end position="366"/>
    </location>
</feature>
<dbReference type="InterPro" id="IPR028098">
    <property type="entry name" value="Glyco_trans_4-like_N"/>
</dbReference>
<dbReference type="KEGG" id="nth:Nther_2383"/>
<dbReference type="FunCoup" id="B2A0R8">
    <property type="interactions" value="5"/>
</dbReference>
<dbReference type="RefSeq" id="WP_012448797.1">
    <property type="nucleotide sequence ID" value="NC_010718.1"/>
</dbReference>
<dbReference type="Pfam" id="PF13439">
    <property type="entry name" value="Glyco_transf_4"/>
    <property type="match status" value="1"/>
</dbReference>
<dbReference type="AlphaFoldDB" id="B2A0R8"/>
<evidence type="ECO:0000313" key="4">
    <source>
        <dbReference type="Proteomes" id="UP000001683"/>
    </source>
</evidence>
<keyword evidence="4" id="KW-1185">Reference proteome</keyword>
<dbReference type="InterPro" id="IPR001296">
    <property type="entry name" value="Glyco_trans_1"/>
</dbReference>
<dbReference type="OrthoDB" id="3199616at2"/>
<dbReference type="InterPro" id="IPR050194">
    <property type="entry name" value="Glycosyltransferase_grp1"/>
</dbReference>
<protein>
    <submittedName>
        <fullName evidence="3">Glycosyl transferase group 1</fullName>
    </submittedName>
</protein>
<proteinExistence type="predicted"/>
<dbReference type="PANTHER" id="PTHR45947">
    <property type="entry name" value="SULFOQUINOVOSYL TRANSFERASE SQD2"/>
    <property type="match status" value="1"/>
</dbReference>
<dbReference type="eggNOG" id="COG0438">
    <property type="taxonomic scope" value="Bacteria"/>
</dbReference>
<reference evidence="3 4" key="1">
    <citation type="submission" date="2008-04" db="EMBL/GenBank/DDBJ databases">
        <title>Complete sequence of chromosome of Natranaerobius thermophilus JW/NM-WN-LF.</title>
        <authorList>
            <consortium name="US DOE Joint Genome Institute"/>
            <person name="Copeland A."/>
            <person name="Lucas S."/>
            <person name="Lapidus A."/>
            <person name="Glavina del Rio T."/>
            <person name="Dalin E."/>
            <person name="Tice H."/>
            <person name="Bruce D."/>
            <person name="Goodwin L."/>
            <person name="Pitluck S."/>
            <person name="Chertkov O."/>
            <person name="Brettin T."/>
            <person name="Detter J.C."/>
            <person name="Han C."/>
            <person name="Kuske C.R."/>
            <person name="Schmutz J."/>
            <person name="Larimer F."/>
            <person name="Land M."/>
            <person name="Hauser L."/>
            <person name="Kyrpides N."/>
            <person name="Lykidis A."/>
            <person name="Mesbah N.M."/>
            <person name="Wiegel J."/>
        </authorList>
    </citation>
    <scope>NUCLEOTIDE SEQUENCE [LARGE SCALE GENOMIC DNA]</scope>
    <source>
        <strain evidence="4">ATCC BAA-1301 / DSM 18059 / JW/NM-WN-LF</strain>
    </source>
</reference>
<dbReference type="HOGENOM" id="CLU_009583_0_3_9"/>
<dbReference type="Gene3D" id="3.40.50.2000">
    <property type="entry name" value="Glycogen Phosphorylase B"/>
    <property type="match status" value="2"/>
</dbReference>
<dbReference type="CAZy" id="GT4">
    <property type="family name" value="Glycosyltransferase Family 4"/>
</dbReference>
<dbReference type="Proteomes" id="UP000001683">
    <property type="component" value="Chromosome"/>
</dbReference>
<organism evidence="3 4">
    <name type="scientific">Natranaerobius thermophilus (strain ATCC BAA-1301 / DSM 18059 / JW/NM-WN-LF)</name>
    <dbReference type="NCBI Taxonomy" id="457570"/>
    <lineage>
        <taxon>Bacteria</taxon>
        <taxon>Bacillati</taxon>
        <taxon>Bacillota</taxon>
        <taxon>Clostridia</taxon>
        <taxon>Natranaerobiales</taxon>
        <taxon>Natranaerobiaceae</taxon>
        <taxon>Natranaerobius</taxon>
    </lineage>
</organism>
<dbReference type="InParanoid" id="B2A0R8"/>
<reference evidence="3 4" key="2">
    <citation type="journal article" date="2011" name="J. Bacteriol.">
        <title>Complete genome sequence of the anaerobic, halophilic alkalithermophile Natranaerobius thermophilus JW/NM-WN-LF.</title>
        <authorList>
            <person name="Zhao B."/>
            <person name="Mesbah N.M."/>
            <person name="Dalin E."/>
            <person name="Goodwin L."/>
            <person name="Nolan M."/>
            <person name="Pitluck S."/>
            <person name="Chertkov O."/>
            <person name="Brettin T.S."/>
            <person name="Han J."/>
            <person name="Larimer F.W."/>
            <person name="Land M.L."/>
            <person name="Hauser L."/>
            <person name="Kyrpides N."/>
            <person name="Wiegel J."/>
        </authorList>
    </citation>
    <scope>NUCLEOTIDE SEQUENCE [LARGE SCALE GENOMIC DNA]</scope>
    <source>
        <strain evidence="4">ATCC BAA-1301 / DSM 18059 / JW/NM-WN-LF</strain>
    </source>
</reference>
<keyword evidence="3" id="KW-0808">Transferase</keyword>
<dbReference type="Pfam" id="PF00534">
    <property type="entry name" value="Glycos_transf_1"/>
    <property type="match status" value="1"/>
</dbReference>
<dbReference type="EMBL" id="CP001034">
    <property type="protein sequence ID" value="ACB85948.1"/>
    <property type="molecule type" value="Genomic_DNA"/>
</dbReference>
<gene>
    <name evidence="3" type="ordered locus">Nther_2383</name>
</gene>
<name>B2A0R8_NATTJ</name>